<evidence type="ECO:0000256" key="1">
    <source>
        <dbReference type="ARBA" id="ARBA00006464"/>
    </source>
</evidence>
<dbReference type="SUPFAM" id="SSF52091">
    <property type="entry name" value="SpoIIaa-like"/>
    <property type="match status" value="1"/>
</dbReference>
<dbReference type="PROSITE" id="PS50801">
    <property type="entry name" value="STAS"/>
    <property type="match status" value="1"/>
</dbReference>
<dbReference type="Pfam" id="PF02397">
    <property type="entry name" value="Bac_transf"/>
    <property type="match status" value="1"/>
</dbReference>
<keyword evidence="2" id="KW-1133">Transmembrane helix</keyword>
<dbReference type="InterPro" id="IPR002645">
    <property type="entry name" value="STAS_dom"/>
</dbReference>
<name>A0A098TKE4_9CYAN</name>
<dbReference type="OrthoDB" id="570875at2"/>
<dbReference type="RefSeq" id="WP_036533014.1">
    <property type="nucleotide sequence ID" value="NZ_JJML01000019.1"/>
</dbReference>
<keyword evidence="2" id="KW-0472">Membrane</keyword>
<gene>
    <name evidence="4" type="ORF">DO97_05405</name>
</gene>
<keyword evidence="5" id="KW-1185">Reference proteome</keyword>
<dbReference type="InterPro" id="IPR003362">
    <property type="entry name" value="Bact_transf"/>
</dbReference>
<accession>A0A098TKE4</accession>
<dbReference type="AlphaFoldDB" id="A0A098TKE4"/>
<feature type="transmembrane region" description="Helical" evidence="2">
    <location>
        <begin position="145"/>
        <end position="168"/>
    </location>
</feature>
<evidence type="ECO:0000256" key="2">
    <source>
        <dbReference type="SAM" id="Phobius"/>
    </source>
</evidence>
<evidence type="ECO:0000259" key="3">
    <source>
        <dbReference type="PROSITE" id="PS50801"/>
    </source>
</evidence>
<evidence type="ECO:0000313" key="5">
    <source>
        <dbReference type="Proteomes" id="UP000030170"/>
    </source>
</evidence>
<dbReference type="Gene3D" id="3.30.750.24">
    <property type="entry name" value="STAS domain"/>
    <property type="match status" value="1"/>
</dbReference>
<dbReference type="PANTHER" id="PTHR30576:SF10">
    <property type="entry name" value="SLL5057 PROTEIN"/>
    <property type="match status" value="1"/>
</dbReference>
<dbReference type="InterPro" id="IPR036513">
    <property type="entry name" value="STAS_dom_sf"/>
</dbReference>
<dbReference type="Pfam" id="PF01740">
    <property type="entry name" value="STAS"/>
    <property type="match status" value="1"/>
</dbReference>
<evidence type="ECO:0000313" key="4">
    <source>
        <dbReference type="EMBL" id="KGF72764.1"/>
    </source>
</evidence>
<comment type="caution">
    <text evidence="4">The sequence shown here is derived from an EMBL/GenBank/DDBJ whole genome shotgun (WGS) entry which is preliminary data.</text>
</comment>
<keyword evidence="2" id="KW-0812">Transmembrane</keyword>
<reference evidence="4 5" key="1">
    <citation type="journal article" date="2014" name="Mol. Ecol.">
        <title>Evolution of Synechococcus.</title>
        <authorList>
            <person name="Dvorak P."/>
            <person name="Casamatta D."/>
            <person name="Hasler P."/>
            <person name="Poulickova A."/>
            <person name="Ondrej V."/>
            <person name="Sanges R."/>
        </authorList>
    </citation>
    <scope>NUCLEOTIDE SEQUENCE [LARGE SCALE GENOMIC DNA]</scope>
    <source>
        <strain evidence="4 5">CAUP A 1101</strain>
    </source>
</reference>
<dbReference type="STRING" id="1497020.DO97_05405"/>
<protein>
    <submittedName>
        <fullName evidence="4">Anti-sigma-factor antagonist (STAS) and sugar transfersase</fullName>
    </submittedName>
</protein>
<organism evidence="4 5">
    <name type="scientific">Neosynechococcus sphagnicola sy1</name>
    <dbReference type="NCBI Taxonomy" id="1497020"/>
    <lineage>
        <taxon>Bacteria</taxon>
        <taxon>Bacillati</taxon>
        <taxon>Cyanobacteriota</taxon>
        <taxon>Cyanophyceae</taxon>
        <taxon>Neosynechococcales</taxon>
        <taxon>Neosynechococcaceae</taxon>
        <taxon>Neosynechococcus</taxon>
    </lineage>
</organism>
<feature type="domain" description="STAS" evidence="3">
    <location>
        <begin position="11"/>
        <end position="127"/>
    </location>
</feature>
<dbReference type="CDD" id="cd07043">
    <property type="entry name" value="STAS_anti-anti-sigma_factors"/>
    <property type="match status" value="1"/>
</dbReference>
<dbReference type="PANTHER" id="PTHR30576">
    <property type="entry name" value="COLANIC BIOSYNTHESIS UDP-GLUCOSE LIPID CARRIER TRANSFERASE"/>
    <property type="match status" value="1"/>
</dbReference>
<comment type="similarity">
    <text evidence="1">Belongs to the bacterial sugar transferase family.</text>
</comment>
<dbReference type="EMBL" id="JJML01000019">
    <property type="protein sequence ID" value="KGF72764.1"/>
    <property type="molecule type" value="Genomic_DNA"/>
</dbReference>
<dbReference type="Proteomes" id="UP000030170">
    <property type="component" value="Unassembled WGS sequence"/>
</dbReference>
<proteinExistence type="inferred from homology"/>
<sequence length="333" mass="37661">MIDQSLPEIPQTIGVTVLNQVALLQVPSHLSKLEAAQFQAICQQQCQSHPVRLVLDFSRTIFLDSSGLGALMNVFRHTQQQGIELVLWSVSDQVKFVLSLAALDTILNVDPGTAAIAPTLNRPLRSQPFITHPSVRSRPKRLVDILGAIVGLSITAVIFLPLALAIWIDNPGPIFFSQIRCGLLGQRFRLWKFRSMVVNAEALKSQVENQAQGYFFKNRNDPRVTRVGRLLRKTSLDEFPQFWNVLIGDMSLVGTRPPTPDELERYDVPQWQRLDVRPGITGEWQVNGRSKIEKFEDVIRLDLKYQENWSFFYDLKLLLKTVGVLLSKDSGAF</sequence>
<dbReference type="GO" id="GO:0016780">
    <property type="term" value="F:phosphotransferase activity, for other substituted phosphate groups"/>
    <property type="evidence" value="ECO:0007669"/>
    <property type="project" value="TreeGrafter"/>
</dbReference>